<proteinExistence type="predicted"/>
<feature type="compositionally biased region" description="Low complexity" evidence="1">
    <location>
        <begin position="113"/>
        <end position="138"/>
    </location>
</feature>
<feature type="compositionally biased region" description="Polar residues" evidence="1">
    <location>
        <begin position="43"/>
        <end position="77"/>
    </location>
</feature>
<keyword evidence="3" id="KW-1185">Reference proteome</keyword>
<accession>A0A4S8L4U2</accession>
<dbReference type="AlphaFoldDB" id="A0A4S8L4U2"/>
<evidence type="ECO:0000256" key="1">
    <source>
        <dbReference type="SAM" id="MobiDB-lite"/>
    </source>
</evidence>
<dbReference type="EMBL" id="ML179663">
    <property type="protein sequence ID" value="THU83430.1"/>
    <property type="molecule type" value="Genomic_DNA"/>
</dbReference>
<feature type="region of interest" description="Disordered" evidence="1">
    <location>
        <begin position="1"/>
        <end position="139"/>
    </location>
</feature>
<protein>
    <submittedName>
        <fullName evidence="2">Uncharacterized protein</fullName>
    </submittedName>
</protein>
<reference evidence="2 3" key="1">
    <citation type="journal article" date="2019" name="Nat. Ecol. Evol.">
        <title>Megaphylogeny resolves global patterns of mushroom evolution.</title>
        <authorList>
            <person name="Varga T."/>
            <person name="Krizsan K."/>
            <person name="Foldi C."/>
            <person name="Dima B."/>
            <person name="Sanchez-Garcia M."/>
            <person name="Sanchez-Ramirez S."/>
            <person name="Szollosi G.J."/>
            <person name="Szarkandi J.G."/>
            <person name="Papp V."/>
            <person name="Albert L."/>
            <person name="Andreopoulos W."/>
            <person name="Angelini C."/>
            <person name="Antonin V."/>
            <person name="Barry K.W."/>
            <person name="Bougher N.L."/>
            <person name="Buchanan P."/>
            <person name="Buyck B."/>
            <person name="Bense V."/>
            <person name="Catcheside P."/>
            <person name="Chovatia M."/>
            <person name="Cooper J."/>
            <person name="Damon W."/>
            <person name="Desjardin D."/>
            <person name="Finy P."/>
            <person name="Geml J."/>
            <person name="Haridas S."/>
            <person name="Hughes K."/>
            <person name="Justo A."/>
            <person name="Karasinski D."/>
            <person name="Kautmanova I."/>
            <person name="Kiss B."/>
            <person name="Kocsube S."/>
            <person name="Kotiranta H."/>
            <person name="LaButti K.M."/>
            <person name="Lechner B.E."/>
            <person name="Liimatainen K."/>
            <person name="Lipzen A."/>
            <person name="Lukacs Z."/>
            <person name="Mihaltcheva S."/>
            <person name="Morgado L.N."/>
            <person name="Niskanen T."/>
            <person name="Noordeloos M.E."/>
            <person name="Ohm R.A."/>
            <person name="Ortiz-Santana B."/>
            <person name="Ovrebo C."/>
            <person name="Racz N."/>
            <person name="Riley R."/>
            <person name="Savchenko A."/>
            <person name="Shiryaev A."/>
            <person name="Soop K."/>
            <person name="Spirin V."/>
            <person name="Szebenyi C."/>
            <person name="Tomsovsky M."/>
            <person name="Tulloss R.E."/>
            <person name="Uehling J."/>
            <person name="Grigoriev I.V."/>
            <person name="Vagvolgyi C."/>
            <person name="Papp T."/>
            <person name="Martin F.M."/>
            <person name="Miettinen O."/>
            <person name="Hibbett D.S."/>
            <person name="Nagy L.G."/>
        </authorList>
    </citation>
    <scope>NUCLEOTIDE SEQUENCE [LARGE SCALE GENOMIC DNA]</scope>
    <source>
        <strain evidence="2 3">CBS 962.96</strain>
    </source>
</reference>
<sequence>MPPLKSQAQLPKEILETFPARRPRRRHTIGERPLEELEDKNSGNKGTGNSSISTLVGEESQQAGHQTLSTSTSSPQVDQVRVASSPIPKRPPIRPRQFIYQSRKVVRRRSSIKSRQLSEPKSSLLSSSNSTPSSSLSSRRISAEINTHHLYVRSGHALTLPSSKTCPLLPATSPNVAPTFKKRTLKGLLSPQNLSSGSSNNSNNNNTTTMSTTGSSIPTPTSTHLEPGMMITREYVVDEEDLEAPASVINAAIEKDFELSEGKVDRTAVPKKATKVLGMQVPVHPALAAGW</sequence>
<evidence type="ECO:0000313" key="2">
    <source>
        <dbReference type="EMBL" id="THU83430.1"/>
    </source>
</evidence>
<name>A0A4S8L4U2_DENBC</name>
<organism evidence="2 3">
    <name type="scientific">Dendrothele bispora (strain CBS 962.96)</name>
    <dbReference type="NCBI Taxonomy" id="1314807"/>
    <lineage>
        <taxon>Eukaryota</taxon>
        <taxon>Fungi</taxon>
        <taxon>Dikarya</taxon>
        <taxon>Basidiomycota</taxon>
        <taxon>Agaricomycotina</taxon>
        <taxon>Agaricomycetes</taxon>
        <taxon>Agaricomycetidae</taxon>
        <taxon>Agaricales</taxon>
        <taxon>Agaricales incertae sedis</taxon>
        <taxon>Dendrothele</taxon>
    </lineage>
</organism>
<evidence type="ECO:0000313" key="3">
    <source>
        <dbReference type="Proteomes" id="UP000297245"/>
    </source>
</evidence>
<feature type="compositionally biased region" description="Basic and acidic residues" evidence="1">
    <location>
        <begin position="28"/>
        <end position="42"/>
    </location>
</feature>
<dbReference type="Proteomes" id="UP000297245">
    <property type="component" value="Unassembled WGS sequence"/>
</dbReference>
<gene>
    <name evidence="2" type="ORF">K435DRAFT_930618</name>
</gene>
<feature type="compositionally biased region" description="Low complexity" evidence="1">
    <location>
        <begin position="189"/>
        <end position="223"/>
    </location>
</feature>
<feature type="region of interest" description="Disordered" evidence="1">
    <location>
        <begin position="189"/>
        <end position="225"/>
    </location>
</feature>